<organism evidence="2 3">
    <name type="scientific">Actinacidiphila acididurans</name>
    <dbReference type="NCBI Taxonomy" id="2784346"/>
    <lineage>
        <taxon>Bacteria</taxon>
        <taxon>Bacillati</taxon>
        <taxon>Actinomycetota</taxon>
        <taxon>Actinomycetes</taxon>
        <taxon>Kitasatosporales</taxon>
        <taxon>Streptomycetaceae</taxon>
        <taxon>Actinacidiphila</taxon>
    </lineage>
</organism>
<reference evidence="2 3" key="1">
    <citation type="submission" date="2021-01" db="EMBL/GenBank/DDBJ databases">
        <title>Streptomyces acididurans sp. nov., isolated from a peat swamp forest soil.</title>
        <authorList>
            <person name="Chantavorakit T."/>
            <person name="Duangmal K."/>
        </authorList>
    </citation>
    <scope>NUCLEOTIDE SEQUENCE [LARGE SCALE GENOMIC DNA]</scope>
    <source>
        <strain evidence="2 3">KK5PA1</strain>
    </source>
</reference>
<gene>
    <name evidence="2" type="ORF">ITX44_35890</name>
</gene>
<proteinExistence type="predicted"/>
<dbReference type="InterPro" id="IPR017520">
    <property type="entry name" value="CHP03086"/>
</dbReference>
<evidence type="ECO:0000313" key="3">
    <source>
        <dbReference type="Proteomes" id="UP000749040"/>
    </source>
</evidence>
<dbReference type="InterPro" id="IPR024344">
    <property type="entry name" value="MDMPI_metal-binding"/>
</dbReference>
<evidence type="ECO:0000313" key="2">
    <source>
        <dbReference type="EMBL" id="MBM9509843.1"/>
    </source>
</evidence>
<feature type="domain" description="Mycothiol-dependent maleylpyruvate isomerase metal-binding" evidence="1">
    <location>
        <begin position="10"/>
        <end position="132"/>
    </location>
</feature>
<name>A0ABS2U6R5_9ACTN</name>
<dbReference type="EMBL" id="JADKYB010000029">
    <property type="protein sequence ID" value="MBM9509843.1"/>
    <property type="molecule type" value="Genomic_DNA"/>
</dbReference>
<dbReference type="Proteomes" id="UP000749040">
    <property type="component" value="Unassembled WGS sequence"/>
</dbReference>
<sequence>MTGVVELDARAVAESVRVAGAVKPGQWELPTPCPDWNLGELLAHMAGQHAGFAAALRGEDAGLAAFAPLPLGDDPAAGYAAIADDVLAAFAAPGTQERTVLLPEIHPALRFPAPTAIGFHLLDYVVHAWDVAVSIGTTVDLDPQVLAAALSVAEQVPQGASRTAPGAAFGPVLPTHDGASVLDRVLTLSGRSPNWRG</sequence>
<dbReference type="SUPFAM" id="SSF109854">
    <property type="entry name" value="DinB/YfiT-like putative metalloenzymes"/>
    <property type="match status" value="1"/>
</dbReference>
<dbReference type="NCBIfam" id="TIGR03086">
    <property type="entry name" value="TIGR03086 family metal-binding protein"/>
    <property type="match status" value="1"/>
</dbReference>
<dbReference type="InterPro" id="IPR034660">
    <property type="entry name" value="DinB/YfiT-like"/>
</dbReference>
<comment type="caution">
    <text evidence="2">The sequence shown here is derived from an EMBL/GenBank/DDBJ whole genome shotgun (WGS) entry which is preliminary data.</text>
</comment>
<accession>A0ABS2U6R5</accession>
<dbReference type="Pfam" id="PF11716">
    <property type="entry name" value="MDMPI_N"/>
    <property type="match status" value="1"/>
</dbReference>
<dbReference type="InterPro" id="IPR017517">
    <property type="entry name" value="Maleyloyr_isom"/>
</dbReference>
<dbReference type="RefSeq" id="WP_205363343.1">
    <property type="nucleotide sequence ID" value="NZ_JADKYB010000029.1"/>
</dbReference>
<dbReference type="Gene3D" id="1.20.120.450">
    <property type="entry name" value="dinb family like domain"/>
    <property type="match status" value="1"/>
</dbReference>
<protein>
    <submittedName>
        <fullName evidence="2">TIGR03086 family protein</fullName>
    </submittedName>
</protein>
<evidence type="ECO:0000259" key="1">
    <source>
        <dbReference type="Pfam" id="PF11716"/>
    </source>
</evidence>
<dbReference type="NCBIfam" id="TIGR03083">
    <property type="entry name" value="maleylpyruvate isomerase family mycothiol-dependent enzyme"/>
    <property type="match status" value="1"/>
</dbReference>
<keyword evidence="3" id="KW-1185">Reference proteome</keyword>